<feature type="region of interest" description="Disordered" evidence="1">
    <location>
        <begin position="1"/>
        <end position="21"/>
    </location>
</feature>
<protein>
    <submittedName>
        <fullName evidence="2">Uncharacterized protein</fullName>
    </submittedName>
</protein>
<gene>
    <name evidence="2" type="ORF">GsuE55_19090</name>
</gene>
<evidence type="ECO:0000313" key="3">
    <source>
        <dbReference type="Proteomes" id="UP000501421"/>
    </source>
</evidence>
<accession>A0A679FTN0</accession>
<organism evidence="2 3">
    <name type="scientific">Geobacillus subterraneus</name>
    <dbReference type="NCBI Taxonomy" id="129338"/>
    <lineage>
        <taxon>Bacteria</taxon>
        <taxon>Bacillati</taxon>
        <taxon>Bacillota</taxon>
        <taxon>Bacilli</taxon>
        <taxon>Bacillales</taxon>
        <taxon>Anoxybacillaceae</taxon>
        <taxon>Geobacillus</taxon>
    </lineage>
</organism>
<evidence type="ECO:0000313" key="2">
    <source>
        <dbReference type="EMBL" id="BBW97076.1"/>
    </source>
</evidence>
<name>A0A679FTN0_9BACL</name>
<keyword evidence="3" id="KW-1185">Reference proteome</keyword>
<proteinExistence type="predicted"/>
<sequence length="62" mass="6849">MLRHGQEKGQGLANTKGVDRQPEGVMTISAHLFVAWHGKLVIFRSQSKGTNRCLDGNECRPS</sequence>
<dbReference type="Proteomes" id="UP000501421">
    <property type="component" value="Chromosome"/>
</dbReference>
<dbReference type="EMBL" id="AP022557">
    <property type="protein sequence ID" value="BBW97076.1"/>
    <property type="molecule type" value="Genomic_DNA"/>
</dbReference>
<evidence type="ECO:0000256" key="1">
    <source>
        <dbReference type="SAM" id="MobiDB-lite"/>
    </source>
</evidence>
<dbReference type="AlphaFoldDB" id="A0A679FTN0"/>
<reference evidence="3" key="1">
    <citation type="journal article" date="2020" name="Microbiol. Resour. Announc.">
        <title>Complete Genome Sequence of Geobacillus sp. Strain E55-1, Isolated from Mine Geyser in Japan.</title>
        <authorList>
            <person name="Miyazaki K."/>
            <person name="Hase E."/>
            <person name="Tokito N."/>
        </authorList>
    </citation>
    <scope>NUCLEOTIDE SEQUENCE [LARGE SCALE GENOMIC DNA]</scope>
    <source>
        <strain evidence="3">E55-1</strain>
    </source>
</reference>